<evidence type="ECO:0000313" key="1">
    <source>
        <dbReference type="EMBL" id="KIK11598.1"/>
    </source>
</evidence>
<accession>A0A0C9YUR2</accession>
<dbReference type="AlphaFoldDB" id="A0A0C9YUR2"/>
<reference evidence="1 2" key="1">
    <citation type="submission" date="2014-04" db="EMBL/GenBank/DDBJ databases">
        <authorList>
            <consortium name="DOE Joint Genome Institute"/>
            <person name="Kuo A."/>
            <person name="Kohler A."/>
            <person name="Costa M.D."/>
            <person name="Nagy L.G."/>
            <person name="Floudas D."/>
            <person name="Copeland A."/>
            <person name="Barry K.W."/>
            <person name="Cichocki N."/>
            <person name="Veneault-Fourrey C."/>
            <person name="LaButti K."/>
            <person name="Lindquist E.A."/>
            <person name="Lipzen A."/>
            <person name="Lundell T."/>
            <person name="Morin E."/>
            <person name="Murat C."/>
            <person name="Sun H."/>
            <person name="Tunlid A."/>
            <person name="Henrissat B."/>
            <person name="Grigoriev I.V."/>
            <person name="Hibbett D.S."/>
            <person name="Martin F."/>
            <person name="Nordberg H.P."/>
            <person name="Cantor M.N."/>
            <person name="Hua S.X."/>
        </authorList>
    </citation>
    <scope>NUCLEOTIDE SEQUENCE [LARGE SCALE GENOMIC DNA]</scope>
    <source>
        <strain evidence="1 2">441</strain>
    </source>
</reference>
<protein>
    <submittedName>
        <fullName evidence="1">Unplaced genomic scaffold scaffold_500, whole genome shotgun sequence</fullName>
    </submittedName>
</protein>
<dbReference type="EMBL" id="KN834184">
    <property type="protein sequence ID" value="KIK11598.1"/>
    <property type="molecule type" value="Genomic_DNA"/>
</dbReference>
<dbReference type="HOGENOM" id="CLU_2923565_0_0_1"/>
<evidence type="ECO:0000313" key="2">
    <source>
        <dbReference type="Proteomes" id="UP000054018"/>
    </source>
</evidence>
<name>A0A0C9YUR2_9AGAM</name>
<keyword evidence="2" id="KW-1185">Reference proteome</keyword>
<gene>
    <name evidence="1" type="ORF">PISMIDRAFT_690224</name>
</gene>
<dbReference type="Proteomes" id="UP000054018">
    <property type="component" value="Unassembled WGS sequence"/>
</dbReference>
<sequence length="61" mass="7196">MYPSYVANVRAARPQGYGTVNCRALFCYPMFCTTYQYFVILHQLTLNAKPRTYQPRTLIHF</sequence>
<organism evidence="1 2">
    <name type="scientific">Pisolithus microcarpus 441</name>
    <dbReference type="NCBI Taxonomy" id="765257"/>
    <lineage>
        <taxon>Eukaryota</taxon>
        <taxon>Fungi</taxon>
        <taxon>Dikarya</taxon>
        <taxon>Basidiomycota</taxon>
        <taxon>Agaricomycotina</taxon>
        <taxon>Agaricomycetes</taxon>
        <taxon>Agaricomycetidae</taxon>
        <taxon>Boletales</taxon>
        <taxon>Sclerodermatineae</taxon>
        <taxon>Pisolithaceae</taxon>
        <taxon>Pisolithus</taxon>
    </lineage>
</organism>
<proteinExistence type="predicted"/>
<reference evidence="2" key="2">
    <citation type="submission" date="2015-01" db="EMBL/GenBank/DDBJ databases">
        <title>Evolutionary Origins and Diversification of the Mycorrhizal Mutualists.</title>
        <authorList>
            <consortium name="DOE Joint Genome Institute"/>
            <consortium name="Mycorrhizal Genomics Consortium"/>
            <person name="Kohler A."/>
            <person name="Kuo A."/>
            <person name="Nagy L.G."/>
            <person name="Floudas D."/>
            <person name="Copeland A."/>
            <person name="Barry K.W."/>
            <person name="Cichocki N."/>
            <person name="Veneault-Fourrey C."/>
            <person name="LaButti K."/>
            <person name="Lindquist E.A."/>
            <person name="Lipzen A."/>
            <person name="Lundell T."/>
            <person name="Morin E."/>
            <person name="Murat C."/>
            <person name="Riley R."/>
            <person name="Ohm R."/>
            <person name="Sun H."/>
            <person name="Tunlid A."/>
            <person name="Henrissat B."/>
            <person name="Grigoriev I.V."/>
            <person name="Hibbett D.S."/>
            <person name="Martin F."/>
        </authorList>
    </citation>
    <scope>NUCLEOTIDE SEQUENCE [LARGE SCALE GENOMIC DNA]</scope>
    <source>
        <strain evidence="2">441</strain>
    </source>
</reference>